<sequence length="344" mass="39295">MTEDKGNRSQANAQVDLKGWDWFEQMTLDESPLSPDPRGGTAETAFPTPEVVPTADTTLSRLQQLPSELLLIIYEYVIGNHRVLVKCQALGNKRGRPRKNQRSYTETYLRGPDGSLEDRPSEILYMGLMLSCRRFYCDMMFQMYASTQFVFLTTTGLRRFLDRVKPEAKALIRHVELRHITFDDPREHIQIYEKDAVDDIIAAHHQSRVAWTAQCERLLEACPNLQVLYLYTKCSLPPTEFMLTDTENPASFLLGPATHHIPRVYGTVILADDDGNDHPSVDEIHLHNHMHETIGLRHLPGQIGSEPVVQIKREGAANVSRSEHMGKKRELRVISTQSGFDWEE</sequence>
<evidence type="ECO:0000313" key="2">
    <source>
        <dbReference type="EMBL" id="KAJ5180467.1"/>
    </source>
</evidence>
<accession>A0A9W9IMC4</accession>
<dbReference type="Pfam" id="PF24864">
    <property type="entry name" value="DUF7730"/>
    <property type="match status" value="1"/>
</dbReference>
<dbReference type="AlphaFoldDB" id="A0A9W9IMC4"/>
<evidence type="ECO:0000313" key="3">
    <source>
        <dbReference type="Proteomes" id="UP001146351"/>
    </source>
</evidence>
<dbReference type="InterPro" id="IPR056632">
    <property type="entry name" value="DUF7730"/>
</dbReference>
<dbReference type="EMBL" id="JAPQKO010000002">
    <property type="protein sequence ID" value="KAJ5180467.1"/>
    <property type="molecule type" value="Genomic_DNA"/>
</dbReference>
<gene>
    <name evidence="2" type="ORF">N7492_003677</name>
</gene>
<keyword evidence="3" id="KW-1185">Reference proteome</keyword>
<evidence type="ECO:0000259" key="1">
    <source>
        <dbReference type="Pfam" id="PF24864"/>
    </source>
</evidence>
<reference evidence="2" key="2">
    <citation type="journal article" date="2023" name="IMA Fungus">
        <title>Comparative genomic study of the Penicillium genus elucidates a diverse pangenome and 15 lateral gene transfer events.</title>
        <authorList>
            <person name="Petersen C."/>
            <person name="Sorensen T."/>
            <person name="Nielsen M.R."/>
            <person name="Sondergaard T.E."/>
            <person name="Sorensen J.L."/>
            <person name="Fitzpatrick D.A."/>
            <person name="Frisvad J.C."/>
            <person name="Nielsen K.L."/>
        </authorList>
    </citation>
    <scope>NUCLEOTIDE SEQUENCE</scope>
    <source>
        <strain evidence="2">IBT 21917</strain>
    </source>
</reference>
<organism evidence="2 3">
    <name type="scientific">Penicillium capsulatum</name>
    <dbReference type="NCBI Taxonomy" id="69766"/>
    <lineage>
        <taxon>Eukaryota</taxon>
        <taxon>Fungi</taxon>
        <taxon>Dikarya</taxon>
        <taxon>Ascomycota</taxon>
        <taxon>Pezizomycotina</taxon>
        <taxon>Eurotiomycetes</taxon>
        <taxon>Eurotiomycetidae</taxon>
        <taxon>Eurotiales</taxon>
        <taxon>Aspergillaceae</taxon>
        <taxon>Penicillium</taxon>
    </lineage>
</organism>
<reference evidence="2" key="1">
    <citation type="submission" date="2022-11" db="EMBL/GenBank/DDBJ databases">
        <authorList>
            <person name="Petersen C."/>
        </authorList>
    </citation>
    <scope>NUCLEOTIDE SEQUENCE</scope>
    <source>
        <strain evidence="2">IBT 21917</strain>
    </source>
</reference>
<protein>
    <recommendedName>
        <fullName evidence="1">DUF7730 domain-containing protein</fullName>
    </recommendedName>
</protein>
<comment type="caution">
    <text evidence="2">The sequence shown here is derived from an EMBL/GenBank/DDBJ whole genome shotgun (WGS) entry which is preliminary data.</text>
</comment>
<dbReference type="PANTHER" id="PTHR38790">
    <property type="entry name" value="2EXR DOMAIN-CONTAINING PROTEIN-RELATED"/>
    <property type="match status" value="1"/>
</dbReference>
<dbReference type="PANTHER" id="PTHR38790:SF8">
    <property type="entry name" value="F-BOX DOMAIN-CONTAINING PROTEIN"/>
    <property type="match status" value="1"/>
</dbReference>
<dbReference type="OrthoDB" id="4369849at2759"/>
<name>A0A9W9IMC4_9EURO</name>
<proteinExistence type="predicted"/>
<feature type="domain" description="DUF7730" evidence="1">
    <location>
        <begin position="62"/>
        <end position="228"/>
    </location>
</feature>
<dbReference type="Proteomes" id="UP001146351">
    <property type="component" value="Unassembled WGS sequence"/>
</dbReference>